<dbReference type="Proteomes" id="UP000244223">
    <property type="component" value="Unassembled WGS sequence"/>
</dbReference>
<evidence type="ECO:0000256" key="1">
    <source>
        <dbReference type="SAM" id="Phobius"/>
    </source>
</evidence>
<evidence type="ECO:0000313" key="2">
    <source>
        <dbReference type="EMBL" id="PTQ86707.1"/>
    </source>
</evidence>
<dbReference type="EMBL" id="QAON01000035">
    <property type="protein sequence ID" value="PTQ86707.1"/>
    <property type="molecule type" value="Genomic_DNA"/>
</dbReference>
<dbReference type="AlphaFoldDB" id="A0A2T5IS94"/>
<proteinExistence type="predicted"/>
<evidence type="ECO:0000313" key="3">
    <source>
        <dbReference type="Proteomes" id="UP000244223"/>
    </source>
</evidence>
<name>A0A2T5IS94_9GAMM</name>
<keyword evidence="1" id="KW-0812">Transmembrane</keyword>
<feature type="transmembrane region" description="Helical" evidence="1">
    <location>
        <begin position="45"/>
        <end position="67"/>
    </location>
</feature>
<gene>
    <name evidence="2" type="ORF">C8N29_1353</name>
</gene>
<feature type="transmembrane region" description="Helical" evidence="1">
    <location>
        <begin position="12"/>
        <end position="33"/>
    </location>
</feature>
<keyword evidence="1" id="KW-1133">Transmembrane helix</keyword>
<keyword evidence="1" id="KW-0472">Membrane</keyword>
<organism evidence="2 3">
    <name type="scientific">Agitococcus lubricus</name>
    <dbReference type="NCBI Taxonomy" id="1077255"/>
    <lineage>
        <taxon>Bacteria</taxon>
        <taxon>Pseudomonadati</taxon>
        <taxon>Pseudomonadota</taxon>
        <taxon>Gammaproteobacteria</taxon>
        <taxon>Moraxellales</taxon>
        <taxon>Moraxellaceae</taxon>
        <taxon>Agitococcus</taxon>
    </lineage>
</organism>
<reference evidence="2 3" key="1">
    <citation type="submission" date="2018-04" db="EMBL/GenBank/DDBJ databases">
        <title>Genomic Encyclopedia of Archaeal and Bacterial Type Strains, Phase II (KMG-II): from individual species to whole genera.</title>
        <authorList>
            <person name="Goeker M."/>
        </authorList>
    </citation>
    <scope>NUCLEOTIDE SEQUENCE [LARGE SCALE GENOMIC DNA]</scope>
    <source>
        <strain evidence="2 3">DSM 5822</strain>
    </source>
</reference>
<dbReference type="OrthoDB" id="9937030at2"/>
<accession>A0A2T5IS94</accession>
<protein>
    <submittedName>
        <fullName evidence="2">Uncharacterized protein</fullName>
    </submittedName>
</protein>
<sequence length="165" mass="18812">MFVFGSPESIYQSFYAIFAISSVITLLMCLIVYKSFGLNKWATLFAGLLLLSASLTFSSFNLSTIFYRLDTQGQMLHLDFAFPYNYQQQRAFTEFRYVDAITPDPKIARCHVVLEDRQGLLVQSLDLAPSHCQSIRNKLKTLLNLSDRPVKKSKFSPPPLPDTVR</sequence>
<keyword evidence="3" id="KW-1185">Reference proteome</keyword>
<comment type="caution">
    <text evidence="2">The sequence shown here is derived from an EMBL/GenBank/DDBJ whole genome shotgun (WGS) entry which is preliminary data.</text>
</comment>
<dbReference type="RefSeq" id="WP_107867062.1">
    <property type="nucleotide sequence ID" value="NZ_QAON01000035.1"/>
</dbReference>